<organism evidence="1 2">
    <name type="scientific">Malus baccata</name>
    <name type="common">Siberian crab apple</name>
    <name type="synonym">Pyrus baccata</name>
    <dbReference type="NCBI Taxonomy" id="106549"/>
    <lineage>
        <taxon>Eukaryota</taxon>
        <taxon>Viridiplantae</taxon>
        <taxon>Streptophyta</taxon>
        <taxon>Embryophyta</taxon>
        <taxon>Tracheophyta</taxon>
        <taxon>Spermatophyta</taxon>
        <taxon>Magnoliopsida</taxon>
        <taxon>eudicotyledons</taxon>
        <taxon>Gunneridae</taxon>
        <taxon>Pentapetalae</taxon>
        <taxon>rosids</taxon>
        <taxon>fabids</taxon>
        <taxon>Rosales</taxon>
        <taxon>Rosaceae</taxon>
        <taxon>Amygdaloideae</taxon>
        <taxon>Maleae</taxon>
        <taxon>Malus</taxon>
    </lineage>
</organism>
<evidence type="ECO:0000313" key="2">
    <source>
        <dbReference type="Proteomes" id="UP000315295"/>
    </source>
</evidence>
<dbReference type="Proteomes" id="UP000315295">
    <property type="component" value="Unassembled WGS sequence"/>
</dbReference>
<accession>A0A540N9S4</accession>
<dbReference type="AlphaFoldDB" id="A0A540N9S4"/>
<gene>
    <name evidence="1" type="ORF">C1H46_007150</name>
</gene>
<proteinExistence type="predicted"/>
<evidence type="ECO:0000313" key="1">
    <source>
        <dbReference type="EMBL" id="TQE07240.1"/>
    </source>
</evidence>
<name>A0A540N9S4_MALBA</name>
<protein>
    <submittedName>
        <fullName evidence="1">Uncharacterized protein</fullName>
    </submittedName>
</protein>
<comment type="caution">
    <text evidence="1">The sequence shown here is derived from an EMBL/GenBank/DDBJ whole genome shotgun (WGS) entry which is preliminary data.</text>
</comment>
<dbReference type="EMBL" id="VIEB01000089">
    <property type="protein sequence ID" value="TQE07240.1"/>
    <property type="molecule type" value="Genomic_DNA"/>
</dbReference>
<keyword evidence="2" id="KW-1185">Reference proteome</keyword>
<reference evidence="1 2" key="1">
    <citation type="journal article" date="2019" name="G3 (Bethesda)">
        <title>Sequencing of a Wild Apple (Malus baccata) Genome Unravels the Differences Between Cultivated and Wild Apple Species Regarding Disease Resistance and Cold Tolerance.</title>
        <authorList>
            <person name="Chen X."/>
        </authorList>
    </citation>
    <scope>NUCLEOTIDE SEQUENCE [LARGE SCALE GENOMIC DNA]</scope>
    <source>
        <strain evidence="2">cv. Shandingzi</strain>
        <tissue evidence="1">Leaves</tissue>
    </source>
</reference>
<sequence length="183" mass="20079">MDVDCRQNSLASCLPPRGSQDYEVSNDLDSAIPFPVDAMGLDLNLPQRQRIAHGRVVQNMPQTQQYNTVQIRMALDPSCELQSLASSAISATVAAISESPEQGIGITRGKKKKLKTEKGTARKRGMDVSTRVKPTVNSVYDGDAVVMVSTVVMEDDGGELVVLRSVMSTRRERSGIWELIEER</sequence>